<proteinExistence type="predicted"/>
<name>A0A2N3Y9F4_SACSN</name>
<protein>
    <submittedName>
        <fullName evidence="1">Uncharacterized protein</fullName>
    </submittedName>
</protein>
<dbReference type="EMBL" id="PJNB01000001">
    <property type="protein sequence ID" value="PKW19569.1"/>
    <property type="molecule type" value="Genomic_DNA"/>
</dbReference>
<sequence length="53" mass="6117">MVGYLRVTVAPVRKTRVVDQAGSAARGRYCSVSFPQWERPRMTPCYWTVRVID</sequence>
<reference evidence="1" key="1">
    <citation type="submission" date="2017-12" db="EMBL/GenBank/DDBJ databases">
        <title>Sequencing the genomes of 1000 Actinobacteria strains.</title>
        <authorList>
            <person name="Klenk H.-P."/>
        </authorList>
    </citation>
    <scope>NUCLEOTIDE SEQUENCE [LARGE SCALE GENOMIC DNA]</scope>
    <source>
        <strain evidence="1">DSM 44228</strain>
    </source>
</reference>
<organism evidence="1 2">
    <name type="scientific">Saccharopolyspora spinosa</name>
    <dbReference type="NCBI Taxonomy" id="60894"/>
    <lineage>
        <taxon>Bacteria</taxon>
        <taxon>Bacillati</taxon>
        <taxon>Actinomycetota</taxon>
        <taxon>Actinomycetes</taxon>
        <taxon>Pseudonocardiales</taxon>
        <taxon>Pseudonocardiaceae</taxon>
        <taxon>Saccharopolyspora</taxon>
    </lineage>
</organism>
<accession>A0A2N3Y9F4</accession>
<comment type="caution">
    <text evidence="1">The sequence shown here is derived from an EMBL/GenBank/DDBJ whole genome shotgun (WGS) entry which is preliminary data.</text>
</comment>
<dbReference type="Proteomes" id="UP000233786">
    <property type="component" value="Unassembled WGS sequence"/>
</dbReference>
<evidence type="ECO:0000313" key="2">
    <source>
        <dbReference type="Proteomes" id="UP000233786"/>
    </source>
</evidence>
<dbReference type="AlphaFoldDB" id="A0A2N3Y9F4"/>
<gene>
    <name evidence="1" type="ORF">A8926_7746</name>
</gene>
<dbReference type="STRING" id="994479.GCA_000194155_00409"/>
<keyword evidence="2" id="KW-1185">Reference proteome</keyword>
<evidence type="ECO:0000313" key="1">
    <source>
        <dbReference type="EMBL" id="PKW19569.1"/>
    </source>
</evidence>